<feature type="domain" description="DUF4440" evidence="1">
    <location>
        <begin position="7"/>
        <end position="113"/>
    </location>
</feature>
<dbReference type="SUPFAM" id="SSF54427">
    <property type="entry name" value="NTF2-like"/>
    <property type="match status" value="1"/>
</dbReference>
<proteinExistence type="predicted"/>
<dbReference type="RefSeq" id="WP_151043421.1">
    <property type="nucleotide sequence ID" value="NZ_VZUL01000002.1"/>
</dbReference>
<dbReference type="AlphaFoldDB" id="A0A6A1TTZ1"/>
<protein>
    <submittedName>
        <fullName evidence="2">Nuclear transport factor 2 family protein</fullName>
    </submittedName>
</protein>
<evidence type="ECO:0000259" key="1">
    <source>
        <dbReference type="Pfam" id="PF14534"/>
    </source>
</evidence>
<evidence type="ECO:0000313" key="3">
    <source>
        <dbReference type="Proteomes" id="UP000386575"/>
    </source>
</evidence>
<reference evidence="2 3" key="1">
    <citation type="submission" date="2019-09" db="EMBL/GenBank/DDBJ databases">
        <title>Genome sequencing of Ng87 strain.</title>
        <authorList>
            <person name="Karasev E.S."/>
            <person name="Andronov E."/>
        </authorList>
    </citation>
    <scope>NUCLEOTIDE SEQUENCE [LARGE SCALE GENOMIC DNA]</scope>
    <source>
        <strain evidence="2 3">Ng87</strain>
    </source>
</reference>
<dbReference type="InterPro" id="IPR027843">
    <property type="entry name" value="DUF4440"/>
</dbReference>
<dbReference type="EMBL" id="VZUL01000002">
    <property type="protein sequence ID" value="KAB1087495.1"/>
    <property type="molecule type" value="Genomic_DNA"/>
</dbReference>
<accession>A0A6A1TTZ1</accession>
<gene>
    <name evidence="2" type="ORF">F4V91_14300</name>
</gene>
<evidence type="ECO:0000313" key="2">
    <source>
        <dbReference type="EMBL" id="KAB1087495.1"/>
    </source>
</evidence>
<name>A0A6A1TTZ1_NEOGA</name>
<organism evidence="2 3">
    <name type="scientific">Neorhizobium galegae</name>
    <name type="common">Rhizobium galegae</name>
    <dbReference type="NCBI Taxonomy" id="399"/>
    <lineage>
        <taxon>Bacteria</taxon>
        <taxon>Pseudomonadati</taxon>
        <taxon>Pseudomonadota</taxon>
        <taxon>Alphaproteobacteria</taxon>
        <taxon>Hyphomicrobiales</taxon>
        <taxon>Rhizobiaceae</taxon>
        <taxon>Rhizobium/Agrobacterium group</taxon>
        <taxon>Neorhizobium</taxon>
    </lineage>
</organism>
<dbReference type="Pfam" id="PF14534">
    <property type="entry name" value="DUF4440"/>
    <property type="match status" value="1"/>
</dbReference>
<dbReference type="InterPro" id="IPR032710">
    <property type="entry name" value="NTF2-like_dom_sf"/>
</dbReference>
<dbReference type="Proteomes" id="UP000386575">
    <property type="component" value="Unassembled WGS sequence"/>
</dbReference>
<sequence>MIEEERIREAERARLRALVSADIVTAQRHHAPDFQLITPIGVVLSREQYLGAIAARQLRYLSWEPEEIAVRAYGSAAVIRYRSQLEVIFGGHPVPLSGYWHTDSYEYQDDRWVAVWSQATAVNREFG</sequence>
<dbReference type="Gene3D" id="3.10.450.50">
    <property type="match status" value="1"/>
</dbReference>
<comment type="caution">
    <text evidence="2">The sequence shown here is derived from an EMBL/GenBank/DDBJ whole genome shotgun (WGS) entry which is preliminary data.</text>
</comment>